<dbReference type="InterPro" id="IPR037401">
    <property type="entry name" value="SnoaL-like"/>
</dbReference>
<sequence>MSQSADGDRSTAQLVQELWDIEQIKQLKARYFRLIDLKDWEAWRDLFTEDCLHHLPQEANRPPTSNADYLEQVPQFLADAMTVHHGHMPEITILSDTEAEGIWSMFDYVLMPGKPEGIKGYGHYEETYRKGADGRWRISSKRNTRIRLDQVPNTLPTATAGSA</sequence>
<dbReference type="SUPFAM" id="SSF54427">
    <property type="entry name" value="NTF2-like"/>
    <property type="match status" value="1"/>
</dbReference>
<protein>
    <submittedName>
        <fullName evidence="2">SnoaL-like domain-containing protein</fullName>
    </submittedName>
</protein>
<dbReference type="Pfam" id="PF13577">
    <property type="entry name" value="SnoaL_4"/>
    <property type="match status" value="1"/>
</dbReference>
<dbReference type="InterPro" id="IPR032710">
    <property type="entry name" value="NTF2-like_dom_sf"/>
</dbReference>
<reference evidence="3" key="1">
    <citation type="submission" date="2016-10" db="EMBL/GenBank/DDBJ databases">
        <authorList>
            <person name="Varghese N."/>
            <person name="Submissions S."/>
        </authorList>
    </citation>
    <scope>NUCLEOTIDE SEQUENCE [LARGE SCALE GENOMIC DNA]</scope>
    <source>
        <strain evidence="3">DSM 45413</strain>
    </source>
</reference>
<feature type="domain" description="SnoaL-like" evidence="1">
    <location>
        <begin position="16"/>
        <end position="140"/>
    </location>
</feature>
<keyword evidence="3" id="KW-1185">Reference proteome</keyword>
<accession>A0A1H8QQQ5</accession>
<dbReference type="CDD" id="cd00531">
    <property type="entry name" value="NTF2_like"/>
    <property type="match status" value="1"/>
</dbReference>
<evidence type="ECO:0000259" key="1">
    <source>
        <dbReference type="Pfam" id="PF13577"/>
    </source>
</evidence>
<evidence type="ECO:0000313" key="3">
    <source>
        <dbReference type="Proteomes" id="UP000198960"/>
    </source>
</evidence>
<dbReference type="AlphaFoldDB" id="A0A1H8QQQ5"/>
<organism evidence="2 3">
    <name type="scientific">Trujillonella endophytica</name>
    <dbReference type="NCBI Taxonomy" id="673521"/>
    <lineage>
        <taxon>Bacteria</taxon>
        <taxon>Bacillati</taxon>
        <taxon>Actinomycetota</taxon>
        <taxon>Actinomycetes</taxon>
        <taxon>Geodermatophilales</taxon>
        <taxon>Geodermatophilaceae</taxon>
        <taxon>Trujillonella</taxon>
    </lineage>
</organism>
<dbReference type="STRING" id="673521.SAMN05660991_00728"/>
<dbReference type="Proteomes" id="UP000198960">
    <property type="component" value="Unassembled WGS sequence"/>
</dbReference>
<name>A0A1H8QQQ5_9ACTN</name>
<dbReference type="EMBL" id="FOEE01000002">
    <property type="protein sequence ID" value="SEO56163.1"/>
    <property type="molecule type" value="Genomic_DNA"/>
</dbReference>
<evidence type="ECO:0000313" key="2">
    <source>
        <dbReference type="EMBL" id="SEO56163.1"/>
    </source>
</evidence>
<dbReference type="OrthoDB" id="3173051at2"/>
<dbReference type="RefSeq" id="WP_091940293.1">
    <property type="nucleotide sequence ID" value="NZ_FOEE01000002.1"/>
</dbReference>
<gene>
    <name evidence="2" type="ORF">SAMN05660991_00728</name>
</gene>
<proteinExistence type="predicted"/>
<dbReference type="Gene3D" id="3.10.450.50">
    <property type="match status" value="1"/>
</dbReference>